<dbReference type="AlphaFoldDB" id="A0A8X7WP00"/>
<dbReference type="Pfam" id="PF07723">
    <property type="entry name" value="LRR_2"/>
    <property type="match status" value="1"/>
</dbReference>
<comment type="caution">
    <text evidence="1">The sequence shown here is derived from an EMBL/GenBank/DDBJ whole genome shotgun (WGS) entry which is preliminary data.</text>
</comment>
<keyword evidence="2" id="KW-1185">Reference proteome</keyword>
<organism evidence="1 2">
    <name type="scientific">Brassica carinata</name>
    <name type="common">Ethiopian mustard</name>
    <name type="synonym">Abyssinian cabbage</name>
    <dbReference type="NCBI Taxonomy" id="52824"/>
    <lineage>
        <taxon>Eukaryota</taxon>
        <taxon>Viridiplantae</taxon>
        <taxon>Streptophyta</taxon>
        <taxon>Embryophyta</taxon>
        <taxon>Tracheophyta</taxon>
        <taxon>Spermatophyta</taxon>
        <taxon>Magnoliopsida</taxon>
        <taxon>eudicotyledons</taxon>
        <taxon>Gunneridae</taxon>
        <taxon>Pentapetalae</taxon>
        <taxon>rosids</taxon>
        <taxon>malvids</taxon>
        <taxon>Brassicales</taxon>
        <taxon>Brassicaceae</taxon>
        <taxon>Brassiceae</taxon>
        <taxon>Brassica</taxon>
    </lineage>
</organism>
<name>A0A8X7WP00_BRACI</name>
<reference evidence="1 2" key="1">
    <citation type="submission" date="2020-02" db="EMBL/GenBank/DDBJ databases">
        <authorList>
            <person name="Ma Q."/>
            <person name="Huang Y."/>
            <person name="Song X."/>
            <person name="Pei D."/>
        </authorList>
    </citation>
    <scope>NUCLEOTIDE SEQUENCE [LARGE SCALE GENOMIC DNA]</scope>
    <source>
        <strain evidence="1">Sxm20200214</strain>
        <tissue evidence="1">Leaf</tissue>
    </source>
</reference>
<dbReference type="OrthoDB" id="1107256at2759"/>
<gene>
    <name evidence="1" type="ORF">Bca52824_004446</name>
</gene>
<dbReference type="Proteomes" id="UP000886595">
    <property type="component" value="Unassembled WGS sequence"/>
</dbReference>
<dbReference type="EMBL" id="JAAMPC010000001">
    <property type="protein sequence ID" value="KAG2333266.1"/>
    <property type="molecule type" value="Genomic_DNA"/>
</dbReference>
<evidence type="ECO:0000313" key="1">
    <source>
        <dbReference type="EMBL" id="KAG2333266.1"/>
    </source>
</evidence>
<evidence type="ECO:0000313" key="2">
    <source>
        <dbReference type="Proteomes" id="UP000886595"/>
    </source>
</evidence>
<accession>A0A8X7WP00</accession>
<dbReference type="InterPro" id="IPR013101">
    <property type="entry name" value="LRR_PRU1-like"/>
</dbReference>
<sequence>MGLFLAGMPLGGFRGMWNPKRLANQLEVRTYKLMSVVPLSLTRGLRAADKCCVREMILEIDGGLASRYRMPVTLKLSKVILEDICSSISFPSLKTLSLLSVECPGDEFVSRLLSSCHVLEVLHVVQCPSENGTSYKMC</sequence>
<proteinExistence type="predicted"/>
<protein>
    <submittedName>
        <fullName evidence="1">Uncharacterized protein</fullName>
    </submittedName>
</protein>